<evidence type="ECO:0000313" key="5">
    <source>
        <dbReference type="Proteomes" id="UP000827721"/>
    </source>
</evidence>
<dbReference type="Gene3D" id="1.25.40.10">
    <property type="entry name" value="Tetratricopeptide repeat domain"/>
    <property type="match status" value="3"/>
</dbReference>
<evidence type="ECO:0000256" key="3">
    <source>
        <dbReference type="SAM" id="SignalP"/>
    </source>
</evidence>
<dbReference type="Pfam" id="PF20431">
    <property type="entry name" value="E_motif"/>
    <property type="match status" value="1"/>
</dbReference>
<dbReference type="Pfam" id="PF13041">
    <property type="entry name" value="PPR_2"/>
    <property type="match status" value="1"/>
</dbReference>
<evidence type="ECO:0000256" key="2">
    <source>
        <dbReference type="PROSITE-ProRule" id="PRU00708"/>
    </source>
</evidence>
<name>A0ABQ8IBB7_9ROSI</name>
<proteinExistence type="predicted"/>
<dbReference type="InterPro" id="IPR002885">
    <property type="entry name" value="PPR_rpt"/>
</dbReference>
<reference evidence="4 5" key="1">
    <citation type="submission" date="2021-02" db="EMBL/GenBank/DDBJ databases">
        <title>Plant Genome Project.</title>
        <authorList>
            <person name="Zhang R.-G."/>
        </authorList>
    </citation>
    <scope>NUCLEOTIDE SEQUENCE [LARGE SCALE GENOMIC DNA]</scope>
    <source>
        <tissue evidence="4">Leaves</tissue>
    </source>
</reference>
<evidence type="ECO:0000256" key="1">
    <source>
        <dbReference type="ARBA" id="ARBA00022737"/>
    </source>
</evidence>
<dbReference type="EMBL" id="JAFEMO010000003">
    <property type="protein sequence ID" value="KAH7573851.1"/>
    <property type="molecule type" value="Genomic_DNA"/>
</dbReference>
<dbReference type="PANTHER" id="PTHR47926">
    <property type="entry name" value="PENTATRICOPEPTIDE REPEAT-CONTAINING PROTEIN"/>
    <property type="match status" value="1"/>
</dbReference>
<keyword evidence="3" id="KW-0732">Signal</keyword>
<organism evidence="4 5">
    <name type="scientific">Xanthoceras sorbifolium</name>
    <dbReference type="NCBI Taxonomy" id="99658"/>
    <lineage>
        <taxon>Eukaryota</taxon>
        <taxon>Viridiplantae</taxon>
        <taxon>Streptophyta</taxon>
        <taxon>Embryophyta</taxon>
        <taxon>Tracheophyta</taxon>
        <taxon>Spermatophyta</taxon>
        <taxon>Magnoliopsida</taxon>
        <taxon>eudicotyledons</taxon>
        <taxon>Gunneridae</taxon>
        <taxon>Pentapetalae</taxon>
        <taxon>rosids</taxon>
        <taxon>malvids</taxon>
        <taxon>Sapindales</taxon>
        <taxon>Sapindaceae</taxon>
        <taxon>Xanthoceroideae</taxon>
        <taxon>Xanthoceras</taxon>
    </lineage>
</organism>
<dbReference type="Proteomes" id="UP000827721">
    <property type="component" value="Unassembled WGS sequence"/>
</dbReference>
<keyword evidence="1" id="KW-0677">Repeat</keyword>
<dbReference type="NCBIfam" id="TIGR00756">
    <property type="entry name" value="PPR"/>
    <property type="match status" value="1"/>
</dbReference>
<feature type="signal peptide" evidence="3">
    <location>
        <begin position="1"/>
        <end position="28"/>
    </location>
</feature>
<dbReference type="Pfam" id="PF01535">
    <property type="entry name" value="PPR"/>
    <property type="match status" value="2"/>
</dbReference>
<feature type="chain" id="PRO_5047443654" description="Pentatricopeptide repeat-containing protein" evidence="3">
    <location>
        <begin position="29"/>
        <end position="433"/>
    </location>
</feature>
<dbReference type="InterPro" id="IPR011990">
    <property type="entry name" value="TPR-like_helical_dom_sf"/>
</dbReference>
<feature type="repeat" description="PPR" evidence="2">
    <location>
        <begin position="263"/>
        <end position="297"/>
    </location>
</feature>
<accession>A0ABQ8IBB7</accession>
<dbReference type="PANTHER" id="PTHR47926:SF450">
    <property type="entry name" value="DYW DOMAIN-CONTAINING PROTEIN"/>
    <property type="match status" value="1"/>
</dbReference>
<keyword evidence="5" id="KW-1185">Reference proteome</keyword>
<evidence type="ECO:0000313" key="4">
    <source>
        <dbReference type="EMBL" id="KAH7573851.1"/>
    </source>
</evidence>
<sequence>MITTGLALHTYPLSRILLSSSLLNLTYAHTIFDQIRNPTVFIFNTLISSVITNHGSHIHLAFSLYNRIIISGDKLRPNCYTYPSLFKACGSQPWVRYGLALHTHVLKFLEPAGCDRFVQASLLNFYAKCGKLGLARHLFKLIDKPDLATWNSILTAYARNTSTSTGCVRGINTGDSSLSLGVLYLFNEMLNSLVRPNEITLMALISVCADLGALCQGMWAHVYVIRHGLVLNCYVGTSLINMYMKCGCLGLAYQTFEQLSQRDTSCYNAMIGGFAIHGYGSKALEIYEKMRIEGLLPDNVTFNVSMFACSSVGLVEQGCKVFDSMKEVYGIEPTLEHYWFLVDLLARAGRLQEAEEKIKEMPMKPNATLWRSLLAGARIHGNVAIEKVALKHLMELEPETSGNYVVLSKKYNRINRWENVNRVRKLMKDQNID</sequence>
<evidence type="ECO:0008006" key="6">
    <source>
        <dbReference type="Google" id="ProtNLM"/>
    </source>
</evidence>
<comment type="caution">
    <text evidence="4">The sequence shown here is derived from an EMBL/GenBank/DDBJ whole genome shotgun (WGS) entry which is preliminary data.</text>
</comment>
<dbReference type="InterPro" id="IPR046960">
    <property type="entry name" value="PPR_At4g14850-like_plant"/>
</dbReference>
<gene>
    <name evidence="4" type="ORF">JRO89_XS03G0214900</name>
</gene>
<dbReference type="PROSITE" id="PS51375">
    <property type="entry name" value="PPR"/>
    <property type="match status" value="1"/>
</dbReference>
<protein>
    <recommendedName>
        <fullName evidence="6">Pentatricopeptide repeat-containing protein</fullName>
    </recommendedName>
</protein>
<dbReference type="InterPro" id="IPR046848">
    <property type="entry name" value="E_motif"/>
</dbReference>